<organism evidence="1 2">
    <name type="scientific">Pleurodeles waltl</name>
    <name type="common">Iberian ribbed newt</name>
    <dbReference type="NCBI Taxonomy" id="8319"/>
    <lineage>
        <taxon>Eukaryota</taxon>
        <taxon>Metazoa</taxon>
        <taxon>Chordata</taxon>
        <taxon>Craniata</taxon>
        <taxon>Vertebrata</taxon>
        <taxon>Euteleostomi</taxon>
        <taxon>Amphibia</taxon>
        <taxon>Batrachia</taxon>
        <taxon>Caudata</taxon>
        <taxon>Salamandroidea</taxon>
        <taxon>Salamandridae</taxon>
        <taxon>Pleurodelinae</taxon>
        <taxon>Pleurodeles</taxon>
    </lineage>
</organism>
<dbReference type="Proteomes" id="UP001066276">
    <property type="component" value="Chromosome 6"/>
</dbReference>
<keyword evidence="2" id="KW-1185">Reference proteome</keyword>
<reference evidence="1" key="1">
    <citation type="journal article" date="2022" name="bioRxiv">
        <title>Sequencing and chromosome-scale assembly of the giantPleurodeles waltlgenome.</title>
        <authorList>
            <person name="Brown T."/>
            <person name="Elewa A."/>
            <person name="Iarovenko S."/>
            <person name="Subramanian E."/>
            <person name="Araus A.J."/>
            <person name="Petzold A."/>
            <person name="Susuki M."/>
            <person name="Suzuki K.-i.T."/>
            <person name="Hayashi T."/>
            <person name="Toyoda A."/>
            <person name="Oliveira C."/>
            <person name="Osipova E."/>
            <person name="Leigh N.D."/>
            <person name="Simon A."/>
            <person name="Yun M.H."/>
        </authorList>
    </citation>
    <scope>NUCLEOTIDE SEQUENCE</scope>
    <source>
        <strain evidence="1">20211129_DDA</strain>
        <tissue evidence="1">Liver</tissue>
    </source>
</reference>
<dbReference type="EMBL" id="JANPWB010000010">
    <property type="protein sequence ID" value="KAJ1144678.1"/>
    <property type="molecule type" value="Genomic_DNA"/>
</dbReference>
<proteinExistence type="predicted"/>
<dbReference type="AlphaFoldDB" id="A0AAV7R1R1"/>
<comment type="caution">
    <text evidence="1">The sequence shown here is derived from an EMBL/GenBank/DDBJ whole genome shotgun (WGS) entry which is preliminary data.</text>
</comment>
<name>A0AAV7R1R1_PLEWA</name>
<evidence type="ECO:0000313" key="2">
    <source>
        <dbReference type="Proteomes" id="UP001066276"/>
    </source>
</evidence>
<protein>
    <submittedName>
        <fullName evidence="1">Uncharacterized protein</fullName>
    </submittedName>
</protein>
<sequence>MERRHHEEVLGSCWGSVEVRRRWLRAVSLRQSRSPVKSRCCRATSWGHGYITGSQVLQRSQVSQTSVL</sequence>
<gene>
    <name evidence="1" type="ORF">NDU88_010975</name>
</gene>
<accession>A0AAV7R1R1</accession>
<evidence type="ECO:0000313" key="1">
    <source>
        <dbReference type="EMBL" id="KAJ1144678.1"/>
    </source>
</evidence>